<dbReference type="InterPro" id="IPR051312">
    <property type="entry name" value="Diverse_Substr_Oxidored"/>
</dbReference>
<dbReference type="InterPro" id="IPR036318">
    <property type="entry name" value="FAD-bd_PCMH-like_sf"/>
</dbReference>
<evidence type="ECO:0000256" key="1">
    <source>
        <dbReference type="ARBA" id="ARBA00022630"/>
    </source>
</evidence>
<evidence type="ECO:0000256" key="2">
    <source>
        <dbReference type="ARBA" id="ARBA00022827"/>
    </source>
</evidence>
<keyword evidence="2" id="KW-0274">FAD</keyword>
<reference evidence="5 6" key="1">
    <citation type="submission" date="2017-06" db="EMBL/GenBank/DDBJ databases">
        <authorList>
            <person name="Kim H.J."/>
            <person name="Triplett B.A."/>
        </authorList>
    </citation>
    <scope>NUCLEOTIDE SEQUENCE [LARGE SCALE GENOMIC DNA]</scope>
    <source>
        <strain evidence="5">FRACA_ARgP5</strain>
    </source>
</reference>
<dbReference type="PROSITE" id="PS51387">
    <property type="entry name" value="FAD_PCMH"/>
    <property type="match status" value="1"/>
</dbReference>
<dbReference type="Gene3D" id="3.30.465.10">
    <property type="match status" value="1"/>
</dbReference>
<evidence type="ECO:0000313" key="6">
    <source>
        <dbReference type="Proteomes" id="UP000234331"/>
    </source>
</evidence>
<feature type="domain" description="FAD-binding PCMH-type" evidence="4">
    <location>
        <begin position="1"/>
        <end position="160"/>
    </location>
</feature>
<protein>
    <submittedName>
        <fullName evidence="5">Putative Carbon monoxide dehydrogenase</fullName>
    </submittedName>
</protein>
<dbReference type="PANTHER" id="PTHR42659:SF2">
    <property type="entry name" value="XANTHINE DEHYDROGENASE SUBUNIT C-RELATED"/>
    <property type="match status" value="1"/>
</dbReference>
<gene>
    <name evidence="5" type="ORF">FRACA_10186</name>
</gene>
<dbReference type="GO" id="GO:0071949">
    <property type="term" value="F:FAD binding"/>
    <property type="evidence" value="ECO:0007669"/>
    <property type="project" value="InterPro"/>
</dbReference>
<organism evidence="5 6">
    <name type="scientific">Frankia canadensis</name>
    <dbReference type="NCBI Taxonomy" id="1836972"/>
    <lineage>
        <taxon>Bacteria</taxon>
        <taxon>Bacillati</taxon>
        <taxon>Actinomycetota</taxon>
        <taxon>Actinomycetes</taxon>
        <taxon>Frankiales</taxon>
        <taxon>Frankiaceae</taxon>
        <taxon>Frankia</taxon>
    </lineage>
</organism>
<accession>A0A2I2KID0</accession>
<keyword evidence="6" id="KW-1185">Reference proteome</keyword>
<dbReference type="InterPro" id="IPR002346">
    <property type="entry name" value="Mopterin_DH_FAD-bd"/>
</dbReference>
<dbReference type="SUPFAM" id="SSF56176">
    <property type="entry name" value="FAD-binding/transporter-associated domain-like"/>
    <property type="match status" value="1"/>
</dbReference>
<evidence type="ECO:0000256" key="3">
    <source>
        <dbReference type="ARBA" id="ARBA00023002"/>
    </source>
</evidence>
<name>A0A2I2KID0_9ACTN</name>
<keyword evidence="1" id="KW-0285">Flavoprotein</keyword>
<dbReference type="InterPro" id="IPR016169">
    <property type="entry name" value="FAD-bd_PCMH_sub2"/>
</dbReference>
<dbReference type="Proteomes" id="UP000234331">
    <property type="component" value="Unassembled WGS sequence"/>
</dbReference>
<evidence type="ECO:0000313" key="5">
    <source>
        <dbReference type="EMBL" id="SNQ45427.1"/>
    </source>
</evidence>
<dbReference type="PANTHER" id="PTHR42659">
    <property type="entry name" value="XANTHINE DEHYDROGENASE SUBUNIT C-RELATED"/>
    <property type="match status" value="1"/>
</dbReference>
<dbReference type="AlphaFoldDB" id="A0A2I2KID0"/>
<dbReference type="GO" id="GO:0016491">
    <property type="term" value="F:oxidoreductase activity"/>
    <property type="evidence" value="ECO:0007669"/>
    <property type="project" value="UniProtKB-KW"/>
</dbReference>
<keyword evidence="3" id="KW-0560">Oxidoreductase</keyword>
<evidence type="ECO:0000259" key="4">
    <source>
        <dbReference type="PROSITE" id="PS51387"/>
    </source>
</evidence>
<dbReference type="InterPro" id="IPR016166">
    <property type="entry name" value="FAD-bd_PCMH"/>
</dbReference>
<proteinExistence type="predicted"/>
<dbReference type="EMBL" id="FZMO01000001">
    <property type="protein sequence ID" value="SNQ45427.1"/>
    <property type="molecule type" value="Genomic_DNA"/>
</dbReference>
<dbReference type="RefSeq" id="WP_165818178.1">
    <property type="nucleotide sequence ID" value="NZ_FZMO01000001.1"/>
</dbReference>
<sequence length="241" mass="23775">MTVWYRPAGLHEALELLAAGGTAVGGGVALLSPALPPVLGELAVDVSGVLPSGLRDGQIGAGTTLAELAADAAVLRAWPGIAAAAAAMATPQVRRAATVGGTLGARLPGSDLPASLLAYDTVVVTAAAGATEELPVADYLAAPVPAAQLVVGLRPRLAGPGAHRRFALREGPSPAIAVAAGARIDGVVRLAAGAVGHSAAPLLFDGDEPPDLSLLRADARGSAAYRRALLAVLAAEVRSAL</sequence>
<dbReference type="Pfam" id="PF00941">
    <property type="entry name" value="FAD_binding_5"/>
    <property type="match status" value="1"/>
</dbReference>